<feature type="compositionally biased region" description="Polar residues" evidence="1">
    <location>
        <begin position="113"/>
        <end position="125"/>
    </location>
</feature>
<feature type="compositionally biased region" description="Low complexity" evidence="1">
    <location>
        <begin position="93"/>
        <end position="111"/>
    </location>
</feature>
<keyword evidence="4" id="KW-1185">Reference proteome</keyword>
<feature type="signal peptide" evidence="2">
    <location>
        <begin position="1"/>
        <end position="19"/>
    </location>
</feature>
<keyword evidence="2" id="KW-0732">Signal</keyword>
<gene>
    <name evidence="3" type="ORF">GCM10011383_27670</name>
</gene>
<dbReference type="Proteomes" id="UP000632273">
    <property type="component" value="Unassembled WGS sequence"/>
</dbReference>
<protein>
    <submittedName>
        <fullName evidence="3">Uncharacterized protein</fullName>
    </submittedName>
</protein>
<evidence type="ECO:0000256" key="2">
    <source>
        <dbReference type="SAM" id="SignalP"/>
    </source>
</evidence>
<dbReference type="EMBL" id="BMHT01000005">
    <property type="protein sequence ID" value="GGF14950.1"/>
    <property type="molecule type" value="Genomic_DNA"/>
</dbReference>
<accession>A0ABQ1UCU1</accession>
<dbReference type="RefSeq" id="WP_188814623.1">
    <property type="nucleotide sequence ID" value="NZ_BMHT01000005.1"/>
</dbReference>
<evidence type="ECO:0000256" key="1">
    <source>
        <dbReference type="SAM" id="MobiDB-lite"/>
    </source>
</evidence>
<feature type="region of interest" description="Disordered" evidence="1">
    <location>
        <begin position="25"/>
        <end position="131"/>
    </location>
</feature>
<evidence type="ECO:0000313" key="4">
    <source>
        <dbReference type="Proteomes" id="UP000632273"/>
    </source>
</evidence>
<proteinExistence type="predicted"/>
<sequence>MKTMYLALALLISGLVAHAQNIPTVPTQNGVNPALPQSAVPPVGPPTKQNPAVMQRSVKPATIDMRDQTATDAKIQKAATGTGDIAVPKNAQSNPARSPKPAPKASATPKAQTGKSTRSNLTTQPATPPQP</sequence>
<organism evidence="3 4">
    <name type="scientific">Hymenobacter cavernae</name>
    <dbReference type="NCBI Taxonomy" id="2044852"/>
    <lineage>
        <taxon>Bacteria</taxon>
        <taxon>Pseudomonadati</taxon>
        <taxon>Bacteroidota</taxon>
        <taxon>Cytophagia</taxon>
        <taxon>Cytophagales</taxon>
        <taxon>Hymenobacteraceae</taxon>
        <taxon>Hymenobacter</taxon>
    </lineage>
</organism>
<reference evidence="4" key="1">
    <citation type="journal article" date="2019" name="Int. J. Syst. Evol. Microbiol.">
        <title>The Global Catalogue of Microorganisms (GCM) 10K type strain sequencing project: providing services to taxonomists for standard genome sequencing and annotation.</title>
        <authorList>
            <consortium name="The Broad Institute Genomics Platform"/>
            <consortium name="The Broad Institute Genome Sequencing Center for Infectious Disease"/>
            <person name="Wu L."/>
            <person name="Ma J."/>
        </authorList>
    </citation>
    <scope>NUCLEOTIDE SEQUENCE [LARGE SCALE GENOMIC DNA]</scope>
    <source>
        <strain evidence="4">CGMCC 1.15197</strain>
    </source>
</reference>
<name>A0ABQ1UCU1_9BACT</name>
<comment type="caution">
    <text evidence="3">The sequence shown here is derived from an EMBL/GenBank/DDBJ whole genome shotgun (WGS) entry which is preliminary data.</text>
</comment>
<feature type="chain" id="PRO_5045236367" evidence="2">
    <location>
        <begin position="20"/>
        <end position="131"/>
    </location>
</feature>
<evidence type="ECO:0000313" key="3">
    <source>
        <dbReference type="EMBL" id="GGF14950.1"/>
    </source>
</evidence>